<proteinExistence type="inferred from homology"/>
<gene>
    <name evidence="11" type="primary">glyS</name>
    <name evidence="13" type="ORF">PG2T_10170</name>
</gene>
<comment type="catalytic activity">
    <reaction evidence="10 11">
        <text>tRNA(Gly) + glycine + ATP = glycyl-tRNA(Gly) + AMP + diphosphate</text>
        <dbReference type="Rhea" id="RHEA:16013"/>
        <dbReference type="Rhea" id="RHEA-COMP:9664"/>
        <dbReference type="Rhea" id="RHEA-COMP:9683"/>
        <dbReference type="ChEBI" id="CHEBI:30616"/>
        <dbReference type="ChEBI" id="CHEBI:33019"/>
        <dbReference type="ChEBI" id="CHEBI:57305"/>
        <dbReference type="ChEBI" id="CHEBI:78442"/>
        <dbReference type="ChEBI" id="CHEBI:78522"/>
        <dbReference type="ChEBI" id="CHEBI:456215"/>
        <dbReference type="EC" id="6.1.1.14"/>
    </reaction>
</comment>
<keyword evidence="6 11" id="KW-0547">Nucleotide-binding</keyword>
<dbReference type="OrthoDB" id="9775440at2"/>
<evidence type="ECO:0000256" key="8">
    <source>
        <dbReference type="ARBA" id="ARBA00022917"/>
    </source>
</evidence>
<evidence type="ECO:0000256" key="10">
    <source>
        <dbReference type="ARBA" id="ARBA00047937"/>
    </source>
</evidence>
<keyword evidence="14" id="KW-1185">Reference proteome</keyword>
<dbReference type="InterPro" id="IPR008909">
    <property type="entry name" value="DALR_anticod-bd"/>
</dbReference>
<dbReference type="KEGG" id="gbi:PG2T_10170"/>
<dbReference type="InterPro" id="IPR006194">
    <property type="entry name" value="Gly-tRNA-synth_heterodimer"/>
</dbReference>
<dbReference type="InterPro" id="IPR015944">
    <property type="entry name" value="Gly-tRNA-synth_bsu"/>
</dbReference>
<dbReference type="InParanoid" id="A0A1B1YUW0"/>
<dbReference type="GO" id="GO:0004814">
    <property type="term" value="F:arginine-tRNA ligase activity"/>
    <property type="evidence" value="ECO:0007669"/>
    <property type="project" value="InterPro"/>
</dbReference>
<keyword evidence="5 11" id="KW-0436">Ligase</keyword>
<dbReference type="GO" id="GO:0005524">
    <property type="term" value="F:ATP binding"/>
    <property type="evidence" value="ECO:0007669"/>
    <property type="project" value="UniProtKB-UniRule"/>
</dbReference>
<organism evidence="13 14">
    <name type="scientific">Immundisolibacter cernigliae</name>
    <dbReference type="NCBI Taxonomy" id="1810504"/>
    <lineage>
        <taxon>Bacteria</taxon>
        <taxon>Pseudomonadati</taxon>
        <taxon>Pseudomonadota</taxon>
        <taxon>Gammaproteobacteria</taxon>
        <taxon>Immundisolibacterales</taxon>
        <taxon>Immundisolibacteraceae</taxon>
        <taxon>Immundisolibacter</taxon>
    </lineage>
</organism>
<dbReference type="RefSeq" id="WP_068804844.1">
    <property type="nucleotide sequence ID" value="NZ_CP014671.1"/>
</dbReference>
<dbReference type="PANTHER" id="PTHR30075:SF2">
    <property type="entry name" value="GLYCINE--TRNA LIGASE, CHLOROPLASTIC_MITOCHONDRIAL 2"/>
    <property type="match status" value="1"/>
</dbReference>
<comment type="subcellular location">
    <subcellularLocation>
        <location evidence="1 11">Cytoplasm</location>
    </subcellularLocation>
</comment>
<accession>A0A1B1YUW0</accession>
<dbReference type="SUPFAM" id="SSF109604">
    <property type="entry name" value="HD-domain/PDEase-like"/>
    <property type="match status" value="1"/>
</dbReference>
<name>A0A1B1YUW0_9GAMM</name>
<dbReference type="Gene3D" id="1.10.730.10">
    <property type="entry name" value="Isoleucyl-tRNA Synthetase, Domain 1"/>
    <property type="match status" value="1"/>
</dbReference>
<feature type="domain" description="DALR anticodon binding" evidence="12">
    <location>
        <begin position="581"/>
        <end position="685"/>
    </location>
</feature>
<dbReference type="FunCoup" id="A0A1B1YUW0">
    <property type="interactions" value="546"/>
</dbReference>
<dbReference type="GO" id="GO:0004820">
    <property type="term" value="F:glycine-tRNA ligase activity"/>
    <property type="evidence" value="ECO:0007669"/>
    <property type="project" value="UniProtKB-UniRule"/>
</dbReference>
<evidence type="ECO:0000256" key="7">
    <source>
        <dbReference type="ARBA" id="ARBA00022840"/>
    </source>
</evidence>
<dbReference type="AlphaFoldDB" id="A0A1B1YUW0"/>
<evidence type="ECO:0000313" key="14">
    <source>
        <dbReference type="Proteomes" id="UP000092952"/>
    </source>
</evidence>
<evidence type="ECO:0000256" key="9">
    <source>
        <dbReference type="ARBA" id="ARBA00023146"/>
    </source>
</evidence>
<evidence type="ECO:0000259" key="12">
    <source>
        <dbReference type="SMART" id="SM00836"/>
    </source>
</evidence>
<evidence type="ECO:0000256" key="2">
    <source>
        <dbReference type="ARBA" id="ARBA00008226"/>
    </source>
</evidence>
<dbReference type="Pfam" id="PF02092">
    <property type="entry name" value="tRNA_synt_2f"/>
    <property type="match status" value="1"/>
</dbReference>
<evidence type="ECO:0000256" key="4">
    <source>
        <dbReference type="ARBA" id="ARBA00022490"/>
    </source>
</evidence>
<keyword evidence="9 11" id="KW-0030">Aminoacyl-tRNA synthetase</keyword>
<reference evidence="14" key="1">
    <citation type="submission" date="2016-03" db="EMBL/GenBank/DDBJ databases">
        <title>Complete genome sequence of Solimmundus cernigliae, representing a novel lineage of polycyclic aromatic hydrocarbon degraders within the Gammaproteobacteria.</title>
        <authorList>
            <person name="Singleton D.R."/>
            <person name="Dickey A.N."/>
            <person name="Scholl E.H."/>
            <person name="Wright F.A."/>
            <person name="Aitken M.D."/>
        </authorList>
    </citation>
    <scope>NUCLEOTIDE SEQUENCE [LARGE SCALE GENOMIC DNA]</scope>
    <source>
        <strain evidence="14">TR3.2</strain>
    </source>
</reference>
<dbReference type="NCBIfam" id="TIGR00211">
    <property type="entry name" value="glyS"/>
    <property type="match status" value="1"/>
</dbReference>
<dbReference type="GO" id="GO:0006420">
    <property type="term" value="P:arginyl-tRNA aminoacylation"/>
    <property type="evidence" value="ECO:0007669"/>
    <property type="project" value="InterPro"/>
</dbReference>
<dbReference type="GO" id="GO:0005829">
    <property type="term" value="C:cytosol"/>
    <property type="evidence" value="ECO:0007669"/>
    <property type="project" value="TreeGrafter"/>
</dbReference>
<evidence type="ECO:0000256" key="1">
    <source>
        <dbReference type="ARBA" id="ARBA00004496"/>
    </source>
</evidence>
<keyword evidence="8 11" id="KW-0648">Protein biosynthesis</keyword>
<dbReference type="PANTHER" id="PTHR30075">
    <property type="entry name" value="GLYCYL-TRNA SYNTHETASE"/>
    <property type="match status" value="1"/>
</dbReference>
<dbReference type="Proteomes" id="UP000092952">
    <property type="component" value="Chromosome"/>
</dbReference>
<dbReference type="EMBL" id="CP014671">
    <property type="protein sequence ID" value="ANX04509.1"/>
    <property type="molecule type" value="Genomic_DNA"/>
</dbReference>
<keyword evidence="7 11" id="KW-0067">ATP-binding</keyword>
<evidence type="ECO:0000256" key="3">
    <source>
        <dbReference type="ARBA" id="ARBA00011209"/>
    </source>
</evidence>
<dbReference type="HAMAP" id="MF_00255">
    <property type="entry name" value="Gly_tRNA_synth_beta"/>
    <property type="match status" value="1"/>
</dbReference>
<dbReference type="STRING" id="1810504.PG2T_10170"/>
<dbReference type="PROSITE" id="PS50861">
    <property type="entry name" value="AA_TRNA_LIGASE_II_GLYAB"/>
    <property type="match status" value="1"/>
</dbReference>
<dbReference type="GO" id="GO:0006426">
    <property type="term" value="P:glycyl-tRNA aminoacylation"/>
    <property type="evidence" value="ECO:0007669"/>
    <property type="project" value="UniProtKB-UniRule"/>
</dbReference>
<dbReference type="SMART" id="SM00836">
    <property type="entry name" value="DALR_1"/>
    <property type="match status" value="1"/>
</dbReference>
<comment type="subunit">
    <text evidence="3 11">Tetramer of two alpha and two beta subunits.</text>
</comment>
<evidence type="ECO:0000256" key="6">
    <source>
        <dbReference type="ARBA" id="ARBA00022741"/>
    </source>
</evidence>
<keyword evidence="4 11" id="KW-0963">Cytoplasm</keyword>
<comment type="similarity">
    <text evidence="2 11">Belongs to the class-II aminoacyl-tRNA synthetase family.</text>
</comment>
<evidence type="ECO:0000313" key="13">
    <source>
        <dbReference type="EMBL" id="ANX04509.1"/>
    </source>
</evidence>
<protein>
    <recommendedName>
        <fullName evidence="11">Glycine--tRNA ligase beta subunit</fullName>
        <ecNumber evidence="11">6.1.1.14</ecNumber>
    </recommendedName>
    <alternativeName>
        <fullName evidence="11">Glycyl-tRNA synthetase beta subunit</fullName>
        <shortName evidence="11">GlyRS</shortName>
    </alternativeName>
</protein>
<evidence type="ECO:0000256" key="11">
    <source>
        <dbReference type="HAMAP-Rule" id="MF_00255"/>
    </source>
</evidence>
<dbReference type="PRINTS" id="PR01045">
    <property type="entry name" value="TRNASYNTHGB"/>
</dbReference>
<sequence length="687" mass="73508">MAALLIEIGTEELPPRSLQALSLAFGEHLLGGLAEAGLADLGAQYQVFASPRRLAVRVAGVRDQALAREVERRGPALKAAFDAAGQPTRALLGFAQSCGVEVGALTTLETDKGAWLVHRHTQPGEALATALPRVFDAALKALPIDRRMRWGSGEHGEFVRPVHWLLALHGAQVIGFERFGLAAGNLSHGHRFHHPQPLVVDHADHYEARLEAARVIADFAARREQVAHCVGAAAAALGGRAVLDEALLDEVTALVEWPVAVAGGFDPDFLQVPAPVLIAAMRDHQKYFHVLDANGCLLAHFITVANIDSPEPQRVRAGNERVLRARLADARYFWDSDRRQPLIERSPGLAGVVYEQRLGTLADKTLRVERLAGLLAGEIGADAGHTVRAARLAKADLLTLMVGEFPELQGDMGAYYAGHDDEPAAVCTAIREHYLPRHAGDDLPASPEGLALALADRLDTLAGIVGVAGTPGGDRDPFGLRRAALAVARMLIEAQLPLDLPALLDAAAEPFGKPDLPAQVFGFILDRLPAYYEAQGFRADELEAVLSLRPGRLLDLDRRLRAVAGFRSLPEASSLIAANKRIANILAKAGDEASGASVDPALFEQPAETALLDALTAAEQSATALVEQGDYVALCRQLATLRGPVDAFFDAVMVMADDAAVRRSRLALLARLHRLFLAVADLSRLQG</sequence>
<dbReference type="Pfam" id="PF05746">
    <property type="entry name" value="DALR_1"/>
    <property type="match status" value="1"/>
</dbReference>
<dbReference type="EC" id="6.1.1.14" evidence="11"/>
<evidence type="ECO:0000256" key="5">
    <source>
        <dbReference type="ARBA" id="ARBA00022598"/>
    </source>
</evidence>